<dbReference type="PANTHER" id="PTHR43569:SF2">
    <property type="entry name" value="AMIDOHYDROLASE-RELATED DOMAIN-CONTAINING PROTEIN"/>
    <property type="match status" value="1"/>
</dbReference>
<dbReference type="EMBL" id="JACTAG010000002">
    <property type="protein sequence ID" value="MBD3665366.1"/>
    <property type="molecule type" value="Genomic_DNA"/>
</dbReference>
<keyword evidence="4" id="KW-1185">Reference proteome</keyword>
<evidence type="ECO:0000259" key="2">
    <source>
        <dbReference type="Pfam" id="PF04909"/>
    </source>
</evidence>
<dbReference type="GO" id="GO:0016787">
    <property type="term" value="F:hydrolase activity"/>
    <property type="evidence" value="ECO:0007669"/>
    <property type="project" value="InterPro"/>
</dbReference>
<evidence type="ECO:0000313" key="3">
    <source>
        <dbReference type="EMBL" id="MBD3665366.1"/>
    </source>
</evidence>
<organism evidence="3 4">
    <name type="scientific">Sulfitobacter aestuariivivens</name>
    <dbReference type="NCBI Taxonomy" id="2766981"/>
    <lineage>
        <taxon>Bacteria</taxon>
        <taxon>Pseudomonadati</taxon>
        <taxon>Pseudomonadota</taxon>
        <taxon>Alphaproteobacteria</taxon>
        <taxon>Rhodobacterales</taxon>
        <taxon>Roseobacteraceae</taxon>
        <taxon>Sulfitobacter</taxon>
    </lineage>
</organism>
<dbReference type="RefSeq" id="WP_191076345.1">
    <property type="nucleotide sequence ID" value="NZ_JACTAG010000002.1"/>
</dbReference>
<evidence type="ECO:0000256" key="1">
    <source>
        <dbReference type="ARBA" id="ARBA00038310"/>
    </source>
</evidence>
<dbReference type="AlphaFoldDB" id="A0A927HFW7"/>
<dbReference type="PANTHER" id="PTHR43569">
    <property type="entry name" value="AMIDOHYDROLASE"/>
    <property type="match status" value="1"/>
</dbReference>
<comment type="caution">
    <text evidence="3">The sequence shown here is derived from an EMBL/GenBank/DDBJ whole genome shotgun (WGS) entry which is preliminary data.</text>
</comment>
<feature type="domain" description="Amidohydrolase-related" evidence="2">
    <location>
        <begin position="7"/>
        <end position="299"/>
    </location>
</feature>
<gene>
    <name evidence="3" type="ORF">H9Q16_15625</name>
</gene>
<dbReference type="InterPro" id="IPR052350">
    <property type="entry name" value="Metallo-dep_Lactonases"/>
</dbReference>
<name>A0A927HFW7_9RHOB</name>
<dbReference type="Proteomes" id="UP000635142">
    <property type="component" value="Unassembled WGS sequence"/>
</dbReference>
<sequence>MTTEKIIDAHHHLWAPQSDPGTVGYVWLRDIGAPKPFGDPTPIQRDYLLPEFLAEPAPDRLAGSVHVQCDPKISDPAAETAFIQGISNTAGHPIMIVGFADLSRSEVAETIKCHQAYPNLRGVRQIISHLPDRPDISFASANLLEDLTWRANFAILADAGLSFDVQLYPEQMQQAAEFLAQHPAVPAVIDHLGSPYDASDAGLQRWEDGMTALAALPHVHVKLGGYAMYFGSDLGSVPAQLTQRALQLFGASRVMFSSNFPVDSLHLTYPDLLAFVRAQMPRADHAQVFHDTAAKFYRFAC</sequence>
<dbReference type="SUPFAM" id="SSF51556">
    <property type="entry name" value="Metallo-dependent hydrolases"/>
    <property type="match status" value="1"/>
</dbReference>
<protein>
    <submittedName>
        <fullName evidence="3">Amidohydrolase family protein</fullName>
    </submittedName>
</protein>
<dbReference type="InterPro" id="IPR032466">
    <property type="entry name" value="Metal_Hydrolase"/>
</dbReference>
<proteinExistence type="inferred from homology"/>
<evidence type="ECO:0000313" key="4">
    <source>
        <dbReference type="Proteomes" id="UP000635142"/>
    </source>
</evidence>
<dbReference type="Gene3D" id="3.20.20.140">
    <property type="entry name" value="Metal-dependent hydrolases"/>
    <property type="match status" value="1"/>
</dbReference>
<dbReference type="Pfam" id="PF04909">
    <property type="entry name" value="Amidohydro_2"/>
    <property type="match status" value="1"/>
</dbReference>
<dbReference type="InterPro" id="IPR006680">
    <property type="entry name" value="Amidohydro-rel"/>
</dbReference>
<reference evidence="3" key="1">
    <citation type="submission" date="2020-08" db="EMBL/GenBank/DDBJ databases">
        <title>Sulfitobacter aestuariivivens sp. nov., isolated from a tidal flat.</title>
        <authorList>
            <person name="Park S."/>
            <person name="Yoon J.-H."/>
        </authorList>
    </citation>
    <scope>NUCLEOTIDE SEQUENCE</scope>
    <source>
        <strain evidence="3">TSTF-M16</strain>
    </source>
</reference>
<comment type="similarity">
    <text evidence="1">Belongs to the metallo-dependent hydrolases superfamily.</text>
</comment>
<accession>A0A927HFW7</accession>